<dbReference type="AlphaFoldDB" id="A0A2S5SRG7"/>
<comment type="caution">
    <text evidence="2">The sequence shown here is derived from an EMBL/GenBank/DDBJ whole genome shotgun (WGS) entry which is preliminary data.</text>
</comment>
<evidence type="ECO:0000313" key="2">
    <source>
        <dbReference type="EMBL" id="PPE65147.1"/>
    </source>
</evidence>
<dbReference type="OrthoDB" id="5683663at2"/>
<keyword evidence="3" id="KW-1185">Reference proteome</keyword>
<dbReference type="EMBL" id="PSNX01000016">
    <property type="protein sequence ID" value="PPE65147.1"/>
    <property type="molecule type" value="Genomic_DNA"/>
</dbReference>
<dbReference type="Proteomes" id="UP000238605">
    <property type="component" value="Unassembled WGS sequence"/>
</dbReference>
<protein>
    <recommendedName>
        <fullName evidence="1">TPM domain-containing protein</fullName>
    </recommendedName>
</protein>
<dbReference type="InterPro" id="IPR007621">
    <property type="entry name" value="TPM_dom"/>
</dbReference>
<feature type="domain" description="TPM" evidence="1">
    <location>
        <begin position="17"/>
        <end position="143"/>
    </location>
</feature>
<evidence type="ECO:0000259" key="1">
    <source>
        <dbReference type="Pfam" id="PF04536"/>
    </source>
</evidence>
<sequence length="170" mass="19425">MVSLLRFLKHRWWDDRDARRLLDAAALQRLQQRVADSERRHSGEIRVCVEASLPLSYLWRDGHIRERALSLFGKLGVWDTELNNGVLIYVLLVEHDIEIVADRGLARHIAPDQWQPLIAHMAEAFAQGRFEEGLARAIDEVSALLERHFPVAAGQAGVNELPDPVVDLRR</sequence>
<dbReference type="Gene3D" id="3.10.310.50">
    <property type="match status" value="1"/>
</dbReference>
<reference evidence="2 3" key="1">
    <citation type="submission" date="2018-02" db="EMBL/GenBank/DDBJ databases">
        <title>Reclassifiation of [Polyangium] brachysporum DSM 7029 as Guopingzhaonella breviflexa gen. nov., sp. nov., a member of the family Comamonadaceae.</title>
        <authorList>
            <person name="Tang B."/>
        </authorList>
    </citation>
    <scope>NUCLEOTIDE SEQUENCE [LARGE SCALE GENOMIC DNA]</scope>
    <source>
        <strain evidence="2 3">BCRC 80649</strain>
    </source>
</reference>
<dbReference type="PANTHER" id="PTHR30373:SF8">
    <property type="entry name" value="BLL7265 PROTEIN"/>
    <property type="match status" value="1"/>
</dbReference>
<dbReference type="PANTHER" id="PTHR30373">
    <property type="entry name" value="UPF0603 PROTEIN YGCG"/>
    <property type="match status" value="1"/>
</dbReference>
<proteinExistence type="predicted"/>
<organism evidence="2 3">
    <name type="scientific">Caldimonas caldifontis</name>
    <dbReference type="NCBI Taxonomy" id="1452508"/>
    <lineage>
        <taxon>Bacteria</taxon>
        <taxon>Pseudomonadati</taxon>
        <taxon>Pseudomonadota</taxon>
        <taxon>Betaproteobacteria</taxon>
        <taxon>Burkholderiales</taxon>
        <taxon>Sphaerotilaceae</taxon>
        <taxon>Caldimonas</taxon>
    </lineage>
</organism>
<dbReference type="Pfam" id="PF04536">
    <property type="entry name" value="TPM_phosphatase"/>
    <property type="match status" value="1"/>
</dbReference>
<accession>A0A2S5SRG7</accession>
<dbReference type="RefSeq" id="WP_104303763.1">
    <property type="nucleotide sequence ID" value="NZ_PSNX01000016.1"/>
</dbReference>
<gene>
    <name evidence="2" type="ORF">C1704_16150</name>
</gene>
<evidence type="ECO:0000313" key="3">
    <source>
        <dbReference type="Proteomes" id="UP000238605"/>
    </source>
</evidence>
<name>A0A2S5SRG7_9BURK</name>